<evidence type="ECO:0000256" key="6">
    <source>
        <dbReference type="ARBA" id="ARBA00023002"/>
    </source>
</evidence>
<dbReference type="GO" id="GO:0051287">
    <property type="term" value="F:NAD binding"/>
    <property type="evidence" value="ECO:0007669"/>
    <property type="project" value="InterPro"/>
</dbReference>
<dbReference type="Pfam" id="PF02826">
    <property type="entry name" value="2-Hacid_dh_C"/>
    <property type="match status" value="1"/>
</dbReference>
<evidence type="ECO:0000256" key="8">
    <source>
        <dbReference type="ARBA" id="ARBA00030455"/>
    </source>
</evidence>
<dbReference type="CDD" id="cd04901">
    <property type="entry name" value="ACT_3PGDH"/>
    <property type="match status" value="1"/>
</dbReference>
<dbReference type="RefSeq" id="WP_163345250.1">
    <property type="nucleotide sequence ID" value="NZ_CP048409.1"/>
</dbReference>
<keyword evidence="14" id="KW-1185">Reference proteome</keyword>
<evidence type="ECO:0000256" key="7">
    <source>
        <dbReference type="ARBA" id="ARBA00023027"/>
    </source>
</evidence>
<keyword evidence="6 11" id="KW-0560">Oxidoreductase</keyword>
<dbReference type="AlphaFoldDB" id="A0A6C0RCW4"/>
<comment type="catalytic activity">
    <reaction evidence="9">
        <text>(R)-2-hydroxyglutarate + NAD(+) = 2-oxoglutarate + NADH + H(+)</text>
        <dbReference type="Rhea" id="RHEA:49612"/>
        <dbReference type="ChEBI" id="CHEBI:15378"/>
        <dbReference type="ChEBI" id="CHEBI:15801"/>
        <dbReference type="ChEBI" id="CHEBI:16810"/>
        <dbReference type="ChEBI" id="CHEBI:57540"/>
        <dbReference type="ChEBI" id="CHEBI:57945"/>
        <dbReference type="EC" id="1.1.1.399"/>
    </reaction>
</comment>
<dbReference type="EC" id="1.1.1.399" evidence="3"/>
<evidence type="ECO:0000256" key="9">
    <source>
        <dbReference type="ARBA" id="ARBA00048126"/>
    </source>
</evidence>
<dbReference type="SUPFAM" id="SSF55021">
    <property type="entry name" value="ACT-like"/>
    <property type="match status" value="1"/>
</dbReference>
<dbReference type="EMBL" id="CP048409">
    <property type="protein sequence ID" value="QIA07323.1"/>
    <property type="molecule type" value="Genomic_DNA"/>
</dbReference>
<evidence type="ECO:0000259" key="12">
    <source>
        <dbReference type="PROSITE" id="PS51671"/>
    </source>
</evidence>
<dbReference type="PROSITE" id="PS51671">
    <property type="entry name" value="ACT"/>
    <property type="match status" value="1"/>
</dbReference>
<dbReference type="InterPro" id="IPR006139">
    <property type="entry name" value="D-isomer_2_OHA_DH_cat_dom"/>
</dbReference>
<organism evidence="13 14">
    <name type="scientific">Draconibacterium halophilum</name>
    <dbReference type="NCBI Taxonomy" id="2706887"/>
    <lineage>
        <taxon>Bacteria</taxon>
        <taxon>Pseudomonadati</taxon>
        <taxon>Bacteroidota</taxon>
        <taxon>Bacteroidia</taxon>
        <taxon>Marinilabiliales</taxon>
        <taxon>Prolixibacteraceae</taxon>
        <taxon>Draconibacterium</taxon>
    </lineage>
</organism>
<comment type="catalytic activity">
    <reaction evidence="10">
        <text>(2R)-3-phosphoglycerate + NAD(+) = 3-phosphooxypyruvate + NADH + H(+)</text>
        <dbReference type="Rhea" id="RHEA:12641"/>
        <dbReference type="ChEBI" id="CHEBI:15378"/>
        <dbReference type="ChEBI" id="CHEBI:18110"/>
        <dbReference type="ChEBI" id="CHEBI:57540"/>
        <dbReference type="ChEBI" id="CHEBI:57945"/>
        <dbReference type="ChEBI" id="CHEBI:58272"/>
        <dbReference type="EC" id="1.1.1.95"/>
    </reaction>
</comment>
<sequence length="390" mass="42189">MFKIQTLNKIDPDGLKLFPLDNYEIASELPNPDAIVLRSFKMHDVEIPSSVKAVARAGAGVNNIPIEKCTEKGIVVFNTPGANANGVKEAVIAGMLLSSRDYIGAANWAKTLIGEGDNVSSLVEKGKKNFAGHEIKGKTLAVIGLGAIGVLAANAATALRMNVIGYDPYMSVKHALKLSREVEVVEGIQVLLQKADFITINIPLLPDTKGYINKDKFAMMKDGVKILNFARGGLVDHSDLKVAIESGKVAKYITDFPDEECLKLDNVISIPHLGASTKESETNCAIMAVDQMRDYLENGNIKNSVNFPAAELERNGGSRILIGNRNIPNMVSQISTVLAAEGLNIDNMLNKKRDDIAYNIIDVDADTINDSVKEKLLAIDGIFMVRLINA</sequence>
<dbReference type="InterPro" id="IPR006140">
    <property type="entry name" value="D-isomer_DH_NAD-bd"/>
</dbReference>
<evidence type="ECO:0000256" key="5">
    <source>
        <dbReference type="ARBA" id="ARBA00021582"/>
    </source>
</evidence>
<protein>
    <recommendedName>
        <fullName evidence="5">D-3-phosphoglycerate dehydrogenase</fullName>
        <ecNumber evidence="3">1.1.1.399</ecNumber>
        <ecNumber evidence="4">1.1.1.95</ecNumber>
    </recommendedName>
    <alternativeName>
        <fullName evidence="8">2-oxoglutarate reductase</fullName>
    </alternativeName>
</protein>
<evidence type="ECO:0000313" key="14">
    <source>
        <dbReference type="Proteomes" id="UP000474630"/>
    </source>
</evidence>
<evidence type="ECO:0000256" key="1">
    <source>
        <dbReference type="ARBA" id="ARBA00003800"/>
    </source>
</evidence>
<dbReference type="Gene3D" id="3.30.70.260">
    <property type="match status" value="1"/>
</dbReference>
<dbReference type="PANTHER" id="PTHR42938:SF47">
    <property type="entry name" value="HYDROXYPYRUVATE REDUCTASE"/>
    <property type="match status" value="1"/>
</dbReference>
<dbReference type="InterPro" id="IPR036291">
    <property type="entry name" value="NAD(P)-bd_dom_sf"/>
</dbReference>
<evidence type="ECO:0000313" key="13">
    <source>
        <dbReference type="EMBL" id="QIA07323.1"/>
    </source>
</evidence>
<dbReference type="PANTHER" id="PTHR42938">
    <property type="entry name" value="FORMATE DEHYDROGENASE 1"/>
    <property type="match status" value="1"/>
</dbReference>
<dbReference type="UniPathway" id="UPA00135">
    <property type="reaction ID" value="UER00196"/>
</dbReference>
<evidence type="ECO:0000256" key="11">
    <source>
        <dbReference type="RuleBase" id="RU003719"/>
    </source>
</evidence>
<gene>
    <name evidence="13" type="ORF">G0Q07_06100</name>
</gene>
<comment type="similarity">
    <text evidence="11">Belongs to the D-isomer specific 2-hydroxyacid dehydrogenase family.</text>
</comment>
<comment type="pathway">
    <text evidence="2">Amino-acid biosynthesis; L-serine biosynthesis; L-serine from 3-phospho-D-glycerate: step 1/3.</text>
</comment>
<comment type="function">
    <text evidence="1">Catalyzes the reversible oxidation of 3-phospho-D-glycerate to 3-phosphonooxypyruvate, the first step of the phosphorylated L-serine biosynthesis pathway. Also catalyzes the reversible oxidation of 2-hydroxyglutarate to 2-oxoglutarate.</text>
</comment>
<dbReference type="CDD" id="cd12174">
    <property type="entry name" value="PGDH_like_3"/>
    <property type="match status" value="1"/>
</dbReference>
<dbReference type="SUPFAM" id="SSF51735">
    <property type="entry name" value="NAD(P)-binding Rossmann-fold domains"/>
    <property type="match status" value="1"/>
</dbReference>
<dbReference type="InterPro" id="IPR002912">
    <property type="entry name" value="ACT_dom"/>
</dbReference>
<reference evidence="13 14" key="1">
    <citation type="submission" date="2020-02" db="EMBL/GenBank/DDBJ databases">
        <title>Genome sequencing for Draconibacterium sp. strain M1.</title>
        <authorList>
            <person name="Park S.-J."/>
        </authorList>
    </citation>
    <scope>NUCLEOTIDE SEQUENCE [LARGE SCALE GENOMIC DNA]</scope>
    <source>
        <strain evidence="13 14">M1</strain>
    </source>
</reference>
<feature type="domain" description="ACT" evidence="12">
    <location>
        <begin position="319"/>
        <end position="390"/>
    </location>
</feature>
<dbReference type="GO" id="GO:0004617">
    <property type="term" value="F:phosphoglycerate dehydrogenase activity"/>
    <property type="evidence" value="ECO:0007669"/>
    <property type="project" value="UniProtKB-EC"/>
</dbReference>
<accession>A0A6C0RCW4</accession>
<dbReference type="SUPFAM" id="SSF52283">
    <property type="entry name" value="Formate/glycerate dehydrogenase catalytic domain-like"/>
    <property type="match status" value="1"/>
</dbReference>
<dbReference type="PROSITE" id="PS00065">
    <property type="entry name" value="D_2_HYDROXYACID_DH_1"/>
    <property type="match status" value="1"/>
</dbReference>
<dbReference type="Proteomes" id="UP000474630">
    <property type="component" value="Chromosome"/>
</dbReference>
<dbReference type="KEGG" id="drc:G0Q07_06100"/>
<proteinExistence type="inferred from homology"/>
<evidence type="ECO:0000256" key="3">
    <source>
        <dbReference type="ARBA" id="ARBA00013001"/>
    </source>
</evidence>
<keyword evidence="7" id="KW-0520">NAD</keyword>
<name>A0A6C0RCW4_9BACT</name>
<evidence type="ECO:0000256" key="10">
    <source>
        <dbReference type="ARBA" id="ARBA00048731"/>
    </source>
</evidence>
<evidence type="ECO:0000256" key="2">
    <source>
        <dbReference type="ARBA" id="ARBA00005216"/>
    </source>
</evidence>
<evidence type="ECO:0000256" key="4">
    <source>
        <dbReference type="ARBA" id="ARBA00013143"/>
    </source>
</evidence>
<dbReference type="EC" id="1.1.1.95" evidence="4"/>
<dbReference type="InterPro" id="IPR029752">
    <property type="entry name" value="D-isomer_DH_CS1"/>
</dbReference>
<dbReference type="Pfam" id="PF00389">
    <property type="entry name" value="2-Hacid_dh"/>
    <property type="match status" value="1"/>
</dbReference>
<dbReference type="Gene3D" id="3.40.50.720">
    <property type="entry name" value="NAD(P)-binding Rossmann-like Domain"/>
    <property type="match status" value="2"/>
</dbReference>
<dbReference type="InterPro" id="IPR045865">
    <property type="entry name" value="ACT-like_dom_sf"/>
</dbReference>